<protein>
    <submittedName>
        <fullName evidence="2">Uncharacterized protein</fullName>
    </submittedName>
</protein>
<dbReference type="GeneID" id="36328237"/>
<name>A0A1X6N4S6_9APHY</name>
<gene>
    <name evidence="2" type="ORF">POSPLADRAFT_1106226</name>
</gene>
<reference evidence="2 3" key="1">
    <citation type="submission" date="2017-04" db="EMBL/GenBank/DDBJ databases">
        <title>Genome Sequence of the Model Brown-Rot Fungus Postia placenta SB12.</title>
        <authorList>
            <consortium name="DOE Joint Genome Institute"/>
            <person name="Gaskell J."/>
            <person name="Kersten P."/>
            <person name="Larrondo L.F."/>
            <person name="Canessa P."/>
            <person name="Martinez D."/>
            <person name="Hibbett D."/>
            <person name="Schmoll M."/>
            <person name="Kubicek C.P."/>
            <person name="Martinez A.T."/>
            <person name="Yadav J."/>
            <person name="Master E."/>
            <person name="Magnuson J.K."/>
            <person name="James T."/>
            <person name="Yaver D."/>
            <person name="Berka R."/>
            <person name="Labutti K."/>
            <person name="Lipzen A."/>
            <person name="Aerts A."/>
            <person name="Barry K."/>
            <person name="Henrissat B."/>
            <person name="Blanchette R."/>
            <person name="Grigoriev I."/>
            <person name="Cullen D."/>
        </authorList>
    </citation>
    <scope>NUCLEOTIDE SEQUENCE [LARGE SCALE GENOMIC DNA]</scope>
    <source>
        <strain evidence="2 3">MAD-698-R-SB12</strain>
    </source>
</reference>
<feature type="compositionally biased region" description="Polar residues" evidence="1">
    <location>
        <begin position="21"/>
        <end position="40"/>
    </location>
</feature>
<proteinExistence type="predicted"/>
<feature type="non-terminal residue" evidence="2">
    <location>
        <position position="237"/>
    </location>
</feature>
<feature type="non-terminal residue" evidence="2">
    <location>
        <position position="1"/>
    </location>
</feature>
<feature type="region of interest" description="Disordered" evidence="1">
    <location>
        <begin position="1"/>
        <end position="49"/>
    </location>
</feature>
<dbReference type="OrthoDB" id="10379488at2759"/>
<feature type="region of interest" description="Disordered" evidence="1">
    <location>
        <begin position="64"/>
        <end position="86"/>
    </location>
</feature>
<keyword evidence="3" id="KW-1185">Reference proteome</keyword>
<dbReference type="RefSeq" id="XP_024340443.1">
    <property type="nucleotide sequence ID" value="XM_024483288.1"/>
</dbReference>
<evidence type="ECO:0000256" key="1">
    <source>
        <dbReference type="SAM" id="MobiDB-lite"/>
    </source>
</evidence>
<sequence>SHTLAAEQPPRDISTPALSDDTGSSFSRESSPPATPTSGVSRAPSISFDDYSKHAYVGEGTDIRIVESDADSPLPEDITPPLKRRRLVDTRADEVLAERPLPPDTSNDVNKADDGASFGLEHICIGDCTSVGDVKPDAVDPSLEYVSRPLKRKRSADTSTYDVRAKRARTSGTLNDATKVEDRACFGLGHIPIHDCTNIRVVESDANPSVAPGIDIQLEAITRPPKRKRCANTTADE</sequence>
<dbReference type="Proteomes" id="UP000194127">
    <property type="component" value="Unassembled WGS sequence"/>
</dbReference>
<dbReference type="STRING" id="670580.A0A1X6N4S6"/>
<evidence type="ECO:0000313" key="3">
    <source>
        <dbReference type="Proteomes" id="UP000194127"/>
    </source>
</evidence>
<organism evidence="2 3">
    <name type="scientific">Postia placenta MAD-698-R-SB12</name>
    <dbReference type="NCBI Taxonomy" id="670580"/>
    <lineage>
        <taxon>Eukaryota</taxon>
        <taxon>Fungi</taxon>
        <taxon>Dikarya</taxon>
        <taxon>Basidiomycota</taxon>
        <taxon>Agaricomycotina</taxon>
        <taxon>Agaricomycetes</taxon>
        <taxon>Polyporales</taxon>
        <taxon>Adustoporiaceae</taxon>
        <taxon>Rhodonia</taxon>
    </lineage>
</organism>
<evidence type="ECO:0000313" key="2">
    <source>
        <dbReference type="EMBL" id="OSX63649.1"/>
    </source>
</evidence>
<dbReference type="EMBL" id="KZ110595">
    <property type="protein sequence ID" value="OSX63649.1"/>
    <property type="molecule type" value="Genomic_DNA"/>
</dbReference>
<accession>A0A1X6N4S6</accession>
<dbReference type="AlphaFoldDB" id="A0A1X6N4S6"/>